<comment type="caution">
    <text evidence="3">The sequence shown here is derived from an EMBL/GenBank/DDBJ whole genome shotgun (WGS) entry which is preliminary data.</text>
</comment>
<evidence type="ECO:0000313" key="3">
    <source>
        <dbReference type="EMBL" id="PIC23664.1"/>
    </source>
</evidence>
<evidence type="ECO:0000259" key="2">
    <source>
        <dbReference type="Pfam" id="PF02408"/>
    </source>
</evidence>
<dbReference type="EMBL" id="PDUG01000005">
    <property type="protein sequence ID" value="PIC23664.1"/>
    <property type="molecule type" value="Genomic_DNA"/>
</dbReference>
<feature type="signal peptide" evidence="1">
    <location>
        <begin position="1"/>
        <end position="17"/>
    </location>
</feature>
<dbReference type="InterPro" id="IPR035914">
    <property type="entry name" value="Sperma_CUB_dom_sf"/>
</dbReference>
<keyword evidence="4" id="KW-1185">Reference proteome</keyword>
<reference evidence="4" key="1">
    <citation type="submission" date="2017-10" db="EMBL/GenBank/DDBJ databases">
        <title>Rapid genome shrinkage in a self-fertile nematode reveals novel sperm competition proteins.</title>
        <authorList>
            <person name="Yin D."/>
            <person name="Schwarz E.M."/>
            <person name="Thomas C.G."/>
            <person name="Felde R.L."/>
            <person name="Korf I.F."/>
            <person name="Cutter A.D."/>
            <person name="Schartner C.M."/>
            <person name="Ralston E.J."/>
            <person name="Meyer B.J."/>
            <person name="Haag E.S."/>
        </authorList>
    </citation>
    <scope>NUCLEOTIDE SEQUENCE [LARGE SCALE GENOMIC DNA]</scope>
    <source>
        <strain evidence="4">JU1422</strain>
    </source>
</reference>
<protein>
    <recommendedName>
        <fullName evidence="2">CUB-like domain-containing protein</fullName>
    </recommendedName>
</protein>
<evidence type="ECO:0000313" key="4">
    <source>
        <dbReference type="Proteomes" id="UP000230233"/>
    </source>
</evidence>
<dbReference type="GO" id="GO:0045121">
    <property type="term" value="C:membrane raft"/>
    <property type="evidence" value="ECO:0007669"/>
    <property type="project" value="TreeGrafter"/>
</dbReference>
<name>A0A2G5T8G1_9PELO</name>
<dbReference type="GO" id="GO:0045087">
    <property type="term" value="P:innate immune response"/>
    <property type="evidence" value="ECO:0007669"/>
    <property type="project" value="TreeGrafter"/>
</dbReference>
<evidence type="ECO:0000256" key="1">
    <source>
        <dbReference type="SAM" id="SignalP"/>
    </source>
</evidence>
<feature type="chain" id="PRO_5013714137" description="CUB-like domain-containing protein" evidence="1">
    <location>
        <begin position="18"/>
        <end position="348"/>
    </location>
</feature>
<organism evidence="3 4">
    <name type="scientific">Caenorhabditis nigoni</name>
    <dbReference type="NCBI Taxonomy" id="1611254"/>
    <lineage>
        <taxon>Eukaryota</taxon>
        <taxon>Metazoa</taxon>
        <taxon>Ecdysozoa</taxon>
        <taxon>Nematoda</taxon>
        <taxon>Chromadorea</taxon>
        <taxon>Rhabditida</taxon>
        <taxon>Rhabditina</taxon>
        <taxon>Rhabditomorpha</taxon>
        <taxon>Rhabditoidea</taxon>
        <taxon>Rhabditidae</taxon>
        <taxon>Peloderinae</taxon>
        <taxon>Caenorhabditis</taxon>
    </lineage>
</organism>
<accession>A0A2G5T8G1</accession>
<dbReference type="Proteomes" id="UP000230233">
    <property type="component" value="Chromosome V"/>
</dbReference>
<dbReference type="Pfam" id="PF02408">
    <property type="entry name" value="CUB_2"/>
    <property type="match status" value="1"/>
</dbReference>
<dbReference type="InterPro" id="IPR003366">
    <property type="entry name" value="CUB-like_dom"/>
</dbReference>
<keyword evidence="1" id="KW-0732">Signal</keyword>
<dbReference type="PANTHER" id="PTHR21447">
    <property type="entry name" value="RING-TYPE DOMAIN-CONTAINING PROTEIN-RELATED"/>
    <property type="match status" value="1"/>
</dbReference>
<dbReference type="SUPFAM" id="SSF49854">
    <property type="entry name" value="Spermadhesin, CUB domain"/>
    <property type="match status" value="1"/>
</dbReference>
<dbReference type="AlphaFoldDB" id="A0A2G5T8G1"/>
<gene>
    <name evidence="3" type="primary">Cnig_chr_V.g17286</name>
    <name evidence="3" type="ORF">B9Z55_017286</name>
</gene>
<dbReference type="OrthoDB" id="5861844at2759"/>
<dbReference type="PANTHER" id="PTHR21447:SF4">
    <property type="entry name" value="CUB-LIKE DOMAIN-CONTAINING PROTEIN"/>
    <property type="match status" value="1"/>
</dbReference>
<feature type="domain" description="CUB-like" evidence="2">
    <location>
        <begin position="18"/>
        <end position="139"/>
    </location>
</feature>
<sequence length="348" mass="38430">MMYRFSVFSILVVTTFALDCTQIPSSQVFDGNTVYIPGPSNDLQTIPAKFNCTYTISAPYTSTNGLYANVLVQNGLKGVNDYILVTDMTGAQTTITNRSVSTNNTFQYFVIPGSSIRIQVVTKSVFMSSQFLVTVEYHDAKIGPTFPMKTGGDMNFLDVLSLRDNSSLYSAFTYTGTEPLQLTIAINDDNISQRFCYVIDGTLENPLSIGLLRNVGNLQATSNSITVVTFSNDDLSFVFNTVAETKPFSSLLGARALQNPRRDFLSSYGFLRPEALQVVNFDSVGIVIDQLNVMSDPCKAYIVSGPPNNSSKILLNISKNLPMPQTFNLQYFTIIEEDCAFEVFFRSS</sequence>
<proteinExistence type="predicted"/>